<keyword evidence="1 3" id="KW-0853">WD repeat</keyword>
<evidence type="ECO:0000256" key="3">
    <source>
        <dbReference type="PROSITE-ProRule" id="PRU00221"/>
    </source>
</evidence>
<evidence type="ECO:0000313" key="4">
    <source>
        <dbReference type="EMBL" id="KAG7441810.1"/>
    </source>
</evidence>
<protein>
    <submittedName>
        <fullName evidence="4">WD40 repeat-like protein</fullName>
    </submittedName>
</protein>
<dbReference type="InterPro" id="IPR020472">
    <property type="entry name" value="WD40_PAC1"/>
</dbReference>
<gene>
    <name evidence="4" type="ORF">BT62DRAFT_464538</name>
</gene>
<dbReference type="EMBL" id="MU250556">
    <property type="protein sequence ID" value="KAG7441810.1"/>
    <property type="molecule type" value="Genomic_DNA"/>
</dbReference>
<evidence type="ECO:0000256" key="1">
    <source>
        <dbReference type="ARBA" id="ARBA00022574"/>
    </source>
</evidence>
<dbReference type="PROSITE" id="PS50082">
    <property type="entry name" value="WD_REPEATS_2"/>
    <property type="match status" value="2"/>
</dbReference>
<evidence type="ECO:0000256" key="2">
    <source>
        <dbReference type="ARBA" id="ARBA00022737"/>
    </source>
</evidence>
<feature type="repeat" description="WD" evidence="3">
    <location>
        <begin position="94"/>
        <end position="135"/>
    </location>
</feature>
<dbReference type="InterPro" id="IPR001680">
    <property type="entry name" value="WD40_rpt"/>
</dbReference>
<keyword evidence="2" id="KW-0677">Repeat</keyword>
<dbReference type="InterPro" id="IPR015943">
    <property type="entry name" value="WD40/YVTN_repeat-like_dom_sf"/>
</dbReference>
<dbReference type="Gene3D" id="2.130.10.10">
    <property type="entry name" value="YVTN repeat-like/Quinoprotein amine dehydrogenase"/>
    <property type="match status" value="1"/>
</dbReference>
<accession>A0A9P7VK47</accession>
<feature type="repeat" description="WD" evidence="3">
    <location>
        <begin position="233"/>
        <end position="274"/>
    </location>
</feature>
<proteinExistence type="predicted"/>
<keyword evidence="5" id="KW-1185">Reference proteome</keyword>
<dbReference type="Pfam" id="PF00400">
    <property type="entry name" value="WD40"/>
    <property type="match status" value="3"/>
</dbReference>
<comment type="caution">
    <text evidence="4">The sequence shown here is derived from an EMBL/GenBank/DDBJ whole genome shotgun (WGS) entry which is preliminary data.</text>
</comment>
<reference evidence="4" key="1">
    <citation type="submission" date="2020-11" db="EMBL/GenBank/DDBJ databases">
        <title>Adaptations for nitrogen fixation in a non-lichenized fungal sporocarp promotes dispersal by wood-feeding termites.</title>
        <authorList>
            <consortium name="DOE Joint Genome Institute"/>
            <person name="Koch R.A."/>
            <person name="Yoon G."/>
            <person name="Arayal U."/>
            <person name="Lail K."/>
            <person name="Amirebrahimi M."/>
            <person name="Labutti K."/>
            <person name="Lipzen A."/>
            <person name="Riley R."/>
            <person name="Barry K."/>
            <person name="Henrissat B."/>
            <person name="Grigoriev I.V."/>
            <person name="Herr J.R."/>
            <person name="Aime M.C."/>
        </authorList>
    </citation>
    <scope>NUCLEOTIDE SEQUENCE</scope>
    <source>
        <strain evidence="4">MCA 3950</strain>
    </source>
</reference>
<dbReference type="GeneID" id="66103313"/>
<dbReference type="SMART" id="SM00320">
    <property type="entry name" value="WD40"/>
    <property type="match status" value="6"/>
</dbReference>
<dbReference type="AlphaFoldDB" id="A0A9P7VK47"/>
<dbReference type="SUPFAM" id="SSF50978">
    <property type="entry name" value="WD40 repeat-like"/>
    <property type="match status" value="1"/>
</dbReference>
<dbReference type="PROSITE" id="PS50294">
    <property type="entry name" value="WD_REPEATS_REGION"/>
    <property type="match status" value="2"/>
</dbReference>
<name>A0A9P7VK47_9AGAR</name>
<dbReference type="PROSITE" id="PS00678">
    <property type="entry name" value="WD_REPEATS_1"/>
    <property type="match status" value="1"/>
</dbReference>
<dbReference type="PANTHER" id="PTHR10971">
    <property type="entry name" value="MRNA EXPORT FACTOR AND BUB3"/>
    <property type="match status" value="1"/>
</dbReference>
<dbReference type="InterPro" id="IPR036322">
    <property type="entry name" value="WD40_repeat_dom_sf"/>
</dbReference>
<dbReference type="OrthoDB" id="10262475at2759"/>
<dbReference type="RefSeq" id="XP_043035310.1">
    <property type="nucleotide sequence ID" value="XM_043181017.1"/>
</dbReference>
<dbReference type="InterPro" id="IPR019775">
    <property type="entry name" value="WD40_repeat_CS"/>
</dbReference>
<dbReference type="PRINTS" id="PR00320">
    <property type="entry name" value="GPROTEINBRPT"/>
</dbReference>
<sequence>MADPTEWTLQSPPFDSISQVRFSPTNPEHLLVSSWDATVRFYDSSEIVNEQKTKFDHRAAVLSCCWENGTSAFSGGLDCTVRHLDINTETTTPLGAHDDSISSMVWSAPQNALITGSWDRTVRSWDLREGGTPQQQQTMPERVYHLDIVGHMLVLAMASRLVRIYDTRRMDAPLQERESSLKYLTRSLACMANGEGYAMASTEGRIAVEYFDASPEVQANKYAFKCHRQAIDGVDHVWPVNALAFHPTYNMFASAGSDGTVSIWDPKAKKRLRQFNNFNNAVSSVAFNCDGGRLAIASSYTWDEGEAGAKTAERPAITVKKMGEEIKPK</sequence>
<dbReference type="Proteomes" id="UP000812287">
    <property type="component" value="Unassembled WGS sequence"/>
</dbReference>
<organism evidence="4 5">
    <name type="scientific">Guyanagaster necrorhizus</name>
    <dbReference type="NCBI Taxonomy" id="856835"/>
    <lineage>
        <taxon>Eukaryota</taxon>
        <taxon>Fungi</taxon>
        <taxon>Dikarya</taxon>
        <taxon>Basidiomycota</taxon>
        <taxon>Agaricomycotina</taxon>
        <taxon>Agaricomycetes</taxon>
        <taxon>Agaricomycetidae</taxon>
        <taxon>Agaricales</taxon>
        <taxon>Marasmiineae</taxon>
        <taxon>Physalacriaceae</taxon>
        <taxon>Guyanagaster</taxon>
    </lineage>
</organism>
<evidence type="ECO:0000313" key="5">
    <source>
        <dbReference type="Proteomes" id="UP000812287"/>
    </source>
</evidence>